<protein>
    <submittedName>
        <fullName evidence="2">Uncharacterized protein</fullName>
    </submittedName>
</protein>
<feature type="region of interest" description="Disordered" evidence="1">
    <location>
        <begin position="52"/>
        <end position="115"/>
    </location>
</feature>
<gene>
    <name evidence="2" type="ORF">F53441_3335</name>
</gene>
<organism evidence="2 3">
    <name type="scientific">Fusarium austroafricanum</name>
    <dbReference type="NCBI Taxonomy" id="2364996"/>
    <lineage>
        <taxon>Eukaryota</taxon>
        <taxon>Fungi</taxon>
        <taxon>Dikarya</taxon>
        <taxon>Ascomycota</taxon>
        <taxon>Pezizomycotina</taxon>
        <taxon>Sordariomycetes</taxon>
        <taxon>Hypocreomycetidae</taxon>
        <taxon>Hypocreales</taxon>
        <taxon>Nectriaceae</taxon>
        <taxon>Fusarium</taxon>
        <taxon>Fusarium concolor species complex</taxon>
    </lineage>
</organism>
<name>A0A8H4P1X9_9HYPO</name>
<dbReference type="OrthoDB" id="4174112at2759"/>
<feature type="compositionally biased region" description="Low complexity" evidence="1">
    <location>
        <begin position="72"/>
        <end position="115"/>
    </location>
</feature>
<dbReference type="Proteomes" id="UP000605986">
    <property type="component" value="Unassembled WGS sequence"/>
</dbReference>
<dbReference type="AlphaFoldDB" id="A0A8H4P1X9"/>
<reference evidence="2" key="1">
    <citation type="submission" date="2020-01" db="EMBL/GenBank/DDBJ databases">
        <title>Identification and distribution of gene clusters putatively required for synthesis of sphingolipid metabolism inhibitors in phylogenetically diverse species of the filamentous fungus Fusarium.</title>
        <authorList>
            <person name="Kim H.-S."/>
            <person name="Busman M."/>
            <person name="Brown D.W."/>
            <person name="Divon H."/>
            <person name="Uhlig S."/>
            <person name="Proctor R.H."/>
        </authorList>
    </citation>
    <scope>NUCLEOTIDE SEQUENCE</scope>
    <source>
        <strain evidence="2">NRRL 53441</strain>
    </source>
</reference>
<dbReference type="EMBL" id="JAADJG010000134">
    <property type="protein sequence ID" value="KAF4454098.1"/>
    <property type="molecule type" value="Genomic_DNA"/>
</dbReference>
<evidence type="ECO:0000256" key="1">
    <source>
        <dbReference type="SAM" id="MobiDB-lite"/>
    </source>
</evidence>
<comment type="caution">
    <text evidence="2">The sequence shown here is derived from an EMBL/GenBank/DDBJ whole genome shotgun (WGS) entry which is preliminary data.</text>
</comment>
<accession>A0A8H4P1X9</accession>
<evidence type="ECO:0000313" key="2">
    <source>
        <dbReference type="EMBL" id="KAF4454098.1"/>
    </source>
</evidence>
<keyword evidence="3" id="KW-1185">Reference proteome</keyword>
<sequence>MIRDAMANAMNMSHGERLFARIESAAEELAMRVGELREFVATAQGEAMVTEQSEVAHLMTSSLEPSPEDTASQGISTQDTSSQDSFSQISSQEYSSQESSSQDSSDGSAEGHSSE</sequence>
<proteinExistence type="predicted"/>
<evidence type="ECO:0000313" key="3">
    <source>
        <dbReference type="Proteomes" id="UP000605986"/>
    </source>
</evidence>